<evidence type="ECO:0000256" key="5">
    <source>
        <dbReference type="ARBA" id="ARBA00023110"/>
    </source>
</evidence>
<dbReference type="Proteomes" id="UP000263833">
    <property type="component" value="Unassembled WGS sequence"/>
</dbReference>
<organism evidence="9 10">
    <name type="scientific">Sphingorhabdus pulchriflava</name>
    <dbReference type="NCBI Taxonomy" id="2292257"/>
    <lineage>
        <taxon>Bacteria</taxon>
        <taxon>Pseudomonadati</taxon>
        <taxon>Pseudomonadota</taxon>
        <taxon>Alphaproteobacteria</taxon>
        <taxon>Sphingomonadales</taxon>
        <taxon>Sphingomonadaceae</taxon>
        <taxon>Sphingorhabdus</taxon>
    </lineage>
</organism>
<dbReference type="InterPro" id="IPR046357">
    <property type="entry name" value="PPIase_dom_sf"/>
</dbReference>
<dbReference type="PANTHER" id="PTHR47245:SF2">
    <property type="entry name" value="PEPTIDYL-PROLYL CIS-TRANS ISOMERASE HP_0175-RELATED"/>
    <property type="match status" value="1"/>
</dbReference>
<dbReference type="InterPro" id="IPR000297">
    <property type="entry name" value="PPIase_PpiC"/>
</dbReference>
<dbReference type="GO" id="GO:0003755">
    <property type="term" value="F:peptidyl-prolyl cis-trans isomerase activity"/>
    <property type="evidence" value="ECO:0007669"/>
    <property type="project" value="UniProtKB-KW"/>
</dbReference>
<evidence type="ECO:0000313" key="10">
    <source>
        <dbReference type="Proteomes" id="UP000263833"/>
    </source>
</evidence>
<dbReference type="EMBL" id="QRGP01000001">
    <property type="protein sequence ID" value="RDV05900.1"/>
    <property type="molecule type" value="Genomic_DNA"/>
</dbReference>
<keyword evidence="9" id="KW-0413">Isomerase</keyword>
<comment type="caution">
    <text evidence="9">The sequence shown here is derived from an EMBL/GenBank/DDBJ whole genome shotgun (WGS) entry which is preliminary data.</text>
</comment>
<dbReference type="PANTHER" id="PTHR47245">
    <property type="entry name" value="PEPTIDYLPROLYL ISOMERASE"/>
    <property type="match status" value="1"/>
</dbReference>
<keyword evidence="10" id="KW-1185">Reference proteome</keyword>
<accession>A0A371BEA6</accession>
<comment type="similarity">
    <text evidence="2">Belongs to the PpiC/parvulin rotamase family.</text>
</comment>
<reference evidence="10" key="1">
    <citation type="submission" date="2018-08" db="EMBL/GenBank/DDBJ databases">
        <authorList>
            <person name="Kim S.-J."/>
            <person name="Jung G.-Y."/>
        </authorList>
    </citation>
    <scope>NUCLEOTIDE SEQUENCE [LARGE SCALE GENOMIC DNA]</scope>
    <source>
        <strain evidence="10">GY_G</strain>
    </source>
</reference>
<dbReference type="EC" id="5.2.1.8" evidence="3"/>
<comment type="catalytic activity">
    <reaction evidence="1">
        <text>[protein]-peptidylproline (omega=180) = [protein]-peptidylproline (omega=0)</text>
        <dbReference type="Rhea" id="RHEA:16237"/>
        <dbReference type="Rhea" id="RHEA-COMP:10747"/>
        <dbReference type="Rhea" id="RHEA-COMP:10748"/>
        <dbReference type="ChEBI" id="CHEBI:83833"/>
        <dbReference type="ChEBI" id="CHEBI:83834"/>
        <dbReference type="EC" id="5.2.1.8"/>
    </reaction>
</comment>
<name>A0A371BEA6_9SPHN</name>
<evidence type="ECO:0000256" key="7">
    <source>
        <dbReference type="ARBA" id="ARBA00031484"/>
    </source>
</evidence>
<dbReference type="Gene3D" id="3.10.50.40">
    <property type="match status" value="1"/>
</dbReference>
<dbReference type="InterPro" id="IPR050245">
    <property type="entry name" value="PrsA_foldase"/>
</dbReference>
<protein>
    <recommendedName>
        <fullName evidence="4">Parvulin-like PPIase</fullName>
        <ecNumber evidence="3">5.2.1.8</ecNumber>
    </recommendedName>
    <alternativeName>
        <fullName evidence="6">Peptidyl-prolyl cis-trans isomerase plp</fullName>
    </alternativeName>
    <alternativeName>
        <fullName evidence="7">Rotamase plp</fullName>
    </alternativeName>
</protein>
<evidence type="ECO:0000256" key="1">
    <source>
        <dbReference type="ARBA" id="ARBA00000971"/>
    </source>
</evidence>
<evidence type="ECO:0000256" key="3">
    <source>
        <dbReference type="ARBA" id="ARBA00013194"/>
    </source>
</evidence>
<evidence type="ECO:0000256" key="2">
    <source>
        <dbReference type="ARBA" id="ARBA00007656"/>
    </source>
</evidence>
<keyword evidence="5" id="KW-0697">Rotamase</keyword>
<dbReference type="AlphaFoldDB" id="A0A371BEA6"/>
<evidence type="ECO:0000256" key="6">
    <source>
        <dbReference type="ARBA" id="ARBA00030642"/>
    </source>
</evidence>
<proteinExistence type="inferred from homology"/>
<evidence type="ECO:0000256" key="4">
    <source>
        <dbReference type="ARBA" id="ARBA00018370"/>
    </source>
</evidence>
<gene>
    <name evidence="9" type="ORF">DXH95_00080</name>
</gene>
<evidence type="ECO:0000313" key="9">
    <source>
        <dbReference type="EMBL" id="RDV05900.1"/>
    </source>
</evidence>
<feature type="domain" description="PpiC" evidence="8">
    <location>
        <begin position="152"/>
        <end position="273"/>
    </location>
</feature>
<sequence>MRFALHSLLVTKDGSAMQVTELGGGGGVKTDSVGAGKMLSGWMREPLVHFLLAGIAVFLFSMLRGEEVDASSRTINIDEAQVSRLSEAFAQTWRRPPTPDEIDGIIRDYIKEEVYYREALRLGLDADDTIIRRRLRSKMETLAVSEIESAVPDDTILQAWLDKYPQRYAQSATISFDQVYIGTDGSRASSILSRIKAGADWREAGEPITLPATLAEADRDSVARTFGTAFADELFALKPGTAWAGPLMSGFGAHIVRVRSIEARGKPGLADVRRQVENDWRATTAKQREAKAYQALLDGYTIKIEKP</sequence>
<dbReference type="Pfam" id="PF13145">
    <property type="entry name" value="Rotamase_2"/>
    <property type="match status" value="1"/>
</dbReference>
<evidence type="ECO:0000259" key="8">
    <source>
        <dbReference type="Pfam" id="PF13145"/>
    </source>
</evidence>